<feature type="compositionally biased region" description="Gly residues" evidence="1">
    <location>
        <begin position="568"/>
        <end position="578"/>
    </location>
</feature>
<organism evidence="2 3">
    <name type="scientific">Mugilogobius chulae</name>
    <name type="common">yellowstripe goby</name>
    <dbReference type="NCBI Taxonomy" id="88201"/>
    <lineage>
        <taxon>Eukaryota</taxon>
        <taxon>Metazoa</taxon>
        <taxon>Chordata</taxon>
        <taxon>Craniata</taxon>
        <taxon>Vertebrata</taxon>
        <taxon>Euteleostomi</taxon>
        <taxon>Actinopterygii</taxon>
        <taxon>Neopterygii</taxon>
        <taxon>Teleostei</taxon>
        <taxon>Neoteleostei</taxon>
        <taxon>Acanthomorphata</taxon>
        <taxon>Gobiaria</taxon>
        <taxon>Gobiiformes</taxon>
        <taxon>Gobioidei</taxon>
        <taxon>Gobiidae</taxon>
        <taxon>Gobionellinae</taxon>
        <taxon>Mugilogobius</taxon>
    </lineage>
</organism>
<dbReference type="AlphaFoldDB" id="A0AAW0PR32"/>
<dbReference type="InterPro" id="IPR044522">
    <property type="entry name" value="TSO1-like"/>
</dbReference>
<feature type="region of interest" description="Disordered" evidence="1">
    <location>
        <begin position="1"/>
        <end position="30"/>
    </location>
</feature>
<comment type="caution">
    <text evidence="2">The sequence shown here is derived from an EMBL/GenBank/DDBJ whole genome shotgun (WGS) entry which is preliminary data.</text>
</comment>
<name>A0AAW0PR32_9GOBI</name>
<dbReference type="Proteomes" id="UP001460270">
    <property type="component" value="Unassembled WGS sequence"/>
</dbReference>
<protein>
    <submittedName>
        <fullName evidence="2">Uncharacterized protein</fullName>
    </submittedName>
</protein>
<reference evidence="3" key="1">
    <citation type="submission" date="2024-04" db="EMBL/GenBank/DDBJ databases">
        <title>Salinicola lusitanus LLJ914,a marine bacterium isolated from the Okinawa Trough.</title>
        <authorList>
            <person name="Li J."/>
        </authorList>
    </citation>
    <scope>NUCLEOTIDE SEQUENCE [LARGE SCALE GENOMIC DNA]</scope>
</reference>
<dbReference type="PANTHER" id="PTHR46159">
    <property type="entry name" value="PROTEIN TESMIN/TSO1-LIKE CXC 2"/>
    <property type="match status" value="1"/>
</dbReference>
<feature type="region of interest" description="Disordered" evidence="1">
    <location>
        <begin position="465"/>
        <end position="611"/>
    </location>
</feature>
<dbReference type="EMBL" id="JBBPFD010000002">
    <property type="protein sequence ID" value="KAK7938298.1"/>
    <property type="molecule type" value="Genomic_DNA"/>
</dbReference>
<feature type="compositionally biased region" description="Low complexity" evidence="1">
    <location>
        <begin position="585"/>
        <end position="607"/>
    </location>
</feature>
<proteinExistence type="predicted"/>
<feature type="compositionally biased region" description="Basic and acidic residues" evidence="1">
    <location>
        <begin position="465"/>
        <end position="529"/>
    </location>
</feature>
<feature type="region of interest" description="Disordered" evidence="1">
    <location>
        <begin position="139"/>
        <end position="166"/>
    </location>
</feature>
<evidence type="ECO:0000313" key="3">
    <source>
        <dbReference type="Proteomes" id="UP001460270"/>
    </source>
</evidence>
<evidence type="ECO:0000313" key="2">
    <source>
        <dbReference type="EMBL" id="KAK7938298.1"/>
    </source>
</evidence>
<accession>A0AAW0PR32</accession>
<dbReference type="GO" id="GO:0003700">
    <property type="term" value="F:DNA-binding transcription factor activity"/>
    <property type="evidence" value="ECO:0007669"/>
    <property type="project" value="InterPro"/>
</dbReference>
<gene>
    <name evidence="2" type="ORF">WMY93_001624</name>
</gene>
<evidence type="ECO:0000256" key="1">
    <source>
        <dbReference type="SAM" id="MobiDB-lite"/>
    </source>
</evidence>
<feature type="compositionally biased region" description="Basic and acidic residues" evidence="1">
    <location>
        <begin position="1"/>
        <end position="28"/>
    </location>
</feature>
<keyword evidence="3" id="KW-1185">Reference proteome</keyword>
<dbReference type="PANTHER" id="PTHR46159:SF6">
    <property type="entry name" value="OS12G0605300 PROTEIN"/>
    <property type="match status" value="1"/>
</dbReference>
<sequence length="730" mass="84879">MKRNLQEMSREHLQNVQSMREERREAMNKARSLAQRLKEENQTCDLQEENQTLRVTRQKSVEEEITRMKQLMEEQREQFQQELRQKEQENQELKGNLSAALKEVQEKHQEHLQDITTMREDYRKAMHHAIRLGQRLKVRETREGDPDSEPILPEVCRGGSSENETELEEQRVEFQQQLDSKEQEIRQMTMREENREAMNQAIDLAQRLKMSEETVRDLKEENQTLEETCLKAAEEEIKQLMEEQRVEFQQQLDSKDEEIKQMRRNLQETNQEHLQTVQTEEPGFGGNVPGVCGGGNSKDPFLMVLEQQRIKFQQVLDENNEENEQVVSELKKNHEEKEQVISELKKKHQEEMKQLQINLEKKHEEKEQVISELKKKHEEKEQVISELKKKHEEKDQVISELKKKHEGKEQVISELKKKHEEKEQVISELKKKHQEKEQVISELKKKHEEKEQKKHQEKEQVISELKKKHQEKEQVISELKKKHQEKEQVISELKKKTPGEGAEETRKERHQEKEQVISELKKKHQEEMKQLQINLEKKHRGERTGHSEGNMSEVCRGGSSEDETEPGGAEGGGVSGAGGDEDEAVSLSASELSLEISPGSDPGSDPGAGLDVDPLRLTVKWNPDDSFTLEVSADACGLLDTSCGSKADLSSVLLEILHKYKGQAELLTEIQALRSSFAIDWRPAQRCLVFLKSASVVCELLVEDGYPRRGSVRLLCVRREGERGESERYR</sequence>